<feature type="domain" description="4Fe-4S ferredoxin-type" evidence="6">
    <location>
        <begin position="49"/>
        <end position="78"/>
    </location>
</feature>
<dbReference type="Pfam" id="PF12838">
    <property type="entry name" value="Fer4_7"/>
    <property type="match status" value="1"/>
</dbReference>
<feature type="domain" description="4Fe-4S ferredoxin-type" evidence="6">
    <location>
        <begin position="80"/>
        <end position="109"/>
    </location>
</feature>
<gene>
    <name evidence="7" type="ORF">NCTC10801_01361</name>
</gene>
<dbReference type="Pfam" id="PF00037">
    <property type="entry name" value="Fer4"/>
    <property type="match status" value="1"/>
</dbReference>
<accession>A0A380TRX0</accession>
<evidence type="ECO:0000256" key="1">
    <source>
        <dbReference type="ARBA" id="ARBA00022485"/>
    </source>
</evidence>
<dbReference type="InterPro" id="IPR017896">
    <property type="entry name" value="4Fe4S_Fe-S-bd"/>
</dbReference>
<dbReference type="Gene3D" id="3.30.70.20">
    <property type="match status" value="2"/>
</dbReference>
<name>A0A380TRX0_9PAST</name>
<evidence type="ECO:0000313" key="7">
    <source>
        <dbReference type="EMBL" id="SUT91062.1"/>
    </source>
</evidence>
<keyword evidence="4" id="KW-0408">Iron</keyword>
<dbReference type="AlphaFoldDB" id="A0A380TRX0"/>
<dbReference type="GO" id="GO:0046872">
    <property type="term" value="F:metal ion binding"/>
    <property type="evidence" value="ECO:0007669"/>
    <property type="project" value="UniProtKB-KW"/>
</dbReference>
<evidence type="ECO:0000256" key="3">
    <source>
        <dbReference type="ARBA" id="ARBA00022737"/>
    </source>
</evidence>
<evidence type="ECO:0000259" key="6">
    <source>
        <dbReference type="PROSITE" id="PS51379"/>
    </source>
</evidence>
<protein>
    <submittedName>
        <fullName evidence="7">Ferredoxin</fullName>
    </submittedName>
</protein>
<dbReference type="Proteomes" id="UP000254649">
    <property type="component" value="Unassembled WGS sequence"/>
</dbReference>
<evidence type="ECO:0000313" key="8">
    <source>
        <dbReference type="Proteomes" id="UP000254649"/>
    </source>
</evidence>
<evidence type="ECO:0000256" key="4">
    <source>
        <dbReference type="ARBA" id="ARBA00023004"/>
    </source>
</evidence>
<dbReference type="PROSITE" id="PS51379">
    <property type="entry name" value="4FE4S_FER_2"/>
    <property type="match status" value="3"/>
</dbReference>
<keyword evidence="8" id="KW-1185">Reference proteome</keyword>
<dbReference type="GO" id="GO:0051539">
    <property type="term" value="F:4 iron, 4 sulfur cluster binding"/>
    <property type="evidence" value="ECO:0007669"/>
    <property type="project" value="UniProtKB-KW"/>
</dbReference>
<dbReference type="SUPFAM" id="SSF54862">
    <property type="entry name" value="4Fe-4S ferredoxins"/>
    <property type="match status" value="1"/>
</dbReference>
<organism evidence="7 8">
    <name type="scientific">[Actinobacillus] rossii</name>
    <dbReference type="NCBI Taxonomy" id="123820"/>
    <lineage>
        <taxon>Bacteria</taxon>
        <taxon>Pseudomonadati</taxon>
        <taxon>Pseudomonadota</taxon>
        <taxon>Gammaproteobacteria</taxon>
        <taxon>Pasteurellales</taxon>
        <taxon>Pasteurellaceae</taxon>
    </lineage>
</organism>
<evidence type="ECO:0000256" key="5">
    <source>
        <dbReference type="ARBA" id="ARBA00023014"/>
    </source>
</evidence>
<dbReference type="PANTHER" id="PTHR43687">
    <property type="entry name" value="ADENYLYLSULFATE REDUCTASE, BETA SUBUNIT"/>
    <property type="match status" value="1"/>
</dbReference>
<feature type="domain" description="4Fe-4S ferredoxin-type" evidence="6">
    <location>
        <begin position="144"/>
        <end position="173"/>
    </location>
</feature>
<dbReference type="OrthoDB" id="9808559at2"/>
<keyword evidence="1" id="KW-0004">4Fe-4S</keyword>
<dbReference type="PROSITE" id="PS00198">
    <property type="entry name" value="4FE4S_FER_1"/>
    <property type="match status" value="2"/>
</dbReference>
<dbReference type="InterPro" id="IPR017900">
    <property type="entry name" value="4Fe4S_Fe_S_CS"/>
</dbReference>
<keyword evidence="5" id="KW-0411">Iron-sulfur</keyword>
<proteinExistence type="predicted"/>
<dbReference type="InterPro" id="IPR050572">
    <property type="entry name" value="Fe-S_Ferredoxin"/>
</dbReference>
<dbReference type="EMBL" id="UFRQ01000003">
    <property type="protein sequence ID" value="SUT91062.1"/>
    <property type="molecule type" value="Genomic_DNA"/>
</dbReference>
<dbReference type="PANTHER" id="PTHR43687:SF1">
    <property type="entry name" value="FERREDOXIN III"/>
    <property type="match status" value="1"/>
</dbReference>
<evidence type="ECO:0000256" key="2">
    <source>
        <dbReference type="ARBA" id="ARBA00022723"/>
    </source>
</evidence>
<keyword evidence="2" id="KW-0479">Metal-binding</keyword>
<dbReference type="NCBIfam" id="TIGR00402">
    <property type="entry name" value="napF"/>
    <property type="match status" value="1"/>
</dbReference>
<reference evidence="7 8" key="1">
    <citation type="submission" date="2018-06" db="EMBL/GenBank/DDBJ databases">
        <authorList>
            <consortium name="Pathogen Informatics"/>
            <person name="Doyle S."/>
        </authorList>
    </citation>
    <scope>NUCLEOTIDE SEQUENCE [LARGE SCALE GENOMIC DNA]</scope>
    <source>
        <strain evidence="7 8">NCTC10801</strain>
    </source>
</reference>
<sequence length="174" mass="18846">MMKDERYYQAYLSHQHISRRGLFRGVLGGSQKTLSTEQKRTATRPPFACSEHLFTAVCNGCAECVSACPNGLISLQGGLATLEIDYLACDFCGLCTKACPKDVLNLAFKADTHLRPEIAAHCVQKKGQPCQSCQQACPQKAISAQLDIDTEKCNGCGECKIACYMAAIGLNAMN</sequence>
<dbReference type="InterPro" id="IPR004496">
    <property type="entry name" value="NapF"/>
</dbReference>
<keyword evidence="3" id="KW-0677">Repeat</keyword>